<evidence type="ECO:0000259" key="20">
    <source>
        <dbReference type="PROSITE" id="PS51805"/>
    </source>
</evidence>
<name>A0AA47MAD7_MERPO</name>
<feature type="region of interest" description="Disordered" evidence="17">
    <location>
        <begin position="1213"/>
        <end position="1246"/>
    </location>
</feature>
<dbReference type="SUPFAM" id="SSF63748">
    <property type="entry name" value="Tudor/PWWP/MBT"/>
    <property type="match status" value="2"/>
</dbReference>
<dbReference type="CDD" id="cd15675">
    <property type="entry name" value="ePHD_JMJD2"/>
    <property type="match status" value="1"/>
</dbReference>
<feature type="domain" description="JmjN" evidence="18">
    <location>
        <begin position="16"/>
        <end position="58"/>
    </location>
</feature>
<dbReference type="InterPro" id="IPR003349">
    <property type="entry name" value="JmjN"/>
</dbReference>
<dbReference type="EMBL" id="JAOPHQ010005146">
    <property type="protein sequence ID" value="KAK0136525.1"/>
    <property type="molecule type" value="Genomic_DNA"/>
</dbReference>
<dbReference type="Proteomes" id="UP001174136">
    <property type="component" value="Unassembled WGS sequence"/>
</dbReference>
<evidence type="ECO:0000259" key="19">
    <source>
        <dbReference type="PROSITE" id="PS51184"/>
    </source>
</evidence>
<dbReference type="InterPro" id="IPR001965">
    <property type="entry name" value="Znf_PHD"/>
</dbReference>
<dbReference type="Gene3D" id="2.30.30.140">
    <property type="match status" value="2"/>
</dbReference>
<keyword evidence="6" id="KW-0677">Repeat</keyword>
<dbReference type="PROSITE" id="PS51183">
    <property type="entry name" value="JMJN"/>
    <property type="match status" value="1"/>
</dbReference>
<evidence type="ECO:0000256" key="5">
    <source>
        <dbReference type="ARBA" id="ARBA00022723"/>
    </source>
</evidence>
<evidence type="ECO:0000259" key="18">
    <source>
        <dbReference type="PROSITE" id="PS51183"/>
    </source>
</evidence>
<keyword evidence="14" id="KW-0804">Transcription</keyword>
<evidence type="ECO:0000313" key="21">
    <source>
        <dbReference type="EMBL" id="KAK0136525.1"/>
    </source>
</evidence>
<dbReference type="InterPro" id="IPR003347">
    <property type="entry name" value="JmjC_dom"/>
</dbReference>
<dbReference type="SMART" id="SM00545">
    <property type="entry name" value="JmjN"/>
    <property type="match status" value="1"/>
</dbReference>
<dbReference type="GO" id="GO:0005634">
    <property type="term" value="C:nucleus"/>
    <property type="evidence" value="ECO:0007669"/>
    <property type="project" value="UniProtKB-SubCell"/>
</dbReference>
<keyword evidence="11" id="KW-0560">Oxidoreductase</keyword>
<evidence type="ECO:0000256" key="17">
    <source>
        <dbReference type="SAM" id="MobiDB-lite"/>
    </source>
</evidence>
<dbReference type="GO" id="GO:0000785">
    <property type="term" value="C:chromatin"/>
    <property type="evidence" value="ECO:0007669"/>
    <property type="project" value="TreeGrafter"/>
</dbReference>
<comment type="catalytic activity">
    <reaction evidence="16">
        <text>N(6),N(6),N(6)-trimethyl-L-lysyl(9)-[histone H3] + 2 2-oxoglutarate + 2 O2 = N(6)-methyl-L-lysyl(9)-[histone H3] + 2 formaldehyde + 2 succinate + 2 CO2</text>
        <dbReference type="Rhea" id="RHEA:60200"/>
        <dbReference type="Rhea" id="RHEA-COMP:15538"/>
        <dbReference type="Rhea" id="RHEA-COMP:15542"/>
        <dbReference type="ChEBI" id="CHEBI:15379"/>
        <dbReference type="ChEBI" id="CHEBI:16526"/>
        <dbReference type="ChEBI" id="CHEBI:16810"/>
        <dbReference type="ChEBI" id="CHEBI:16842"/>
        <dbReference type="ChEBI" id="CHEBI:30031"/>
        <dbReference type="ChEBI" id="CHEBI:61929"/>
        <dbReference type="ChEBI" id="CHEBI:61961"/>
        <dbReference type="EC" id="1.14.11.66"/>
    </reaction>
</comment>
<dbReference type="SUPFAM" id="SSF51197">
    <property type="entry name" value="Clavaminate synthase-like"/>
    <property type="match status" value="1"/>
</dbReference>
<dbReference type="SMART" id="SM00333">
    <property type="entry name" value="TUDOR"/>
    <property type="match status" value="2"/>
</dbReference>
<dbReference type="PROSITE" id="PS51184">
    <property type="entry name" value="JMJC"/>
    <property type="match status" value="1"/>
</dbReference>
<evidence type="ECO:0000256" key="10">
    <source>
        <dbReference type="ARBA" id="ARBA00022990"/>
    </source>
</evidence>
<keyword evidence="13" id="KW-0805">Transcription regulation</keyword>
<dbReference type="Pfam" id="PF02373">
    <property type="entry name" value="JmjC"/>
    <property type="match status" value="1"/>
</dbReference>
<feature type="compositionally biased region" description="Acidic residues" evidence="17">
    <location>
        <begin position="423"/>
        <end position="434"/>
    </location>
</feature>
<sequence length="1665" mass="182196">MAGAEVYTPANPTCKIMTFRPTMEEFRDFNQYLVYMESQGAHRAGLAKVIPPKGWKPRRTYDDIDDVMIHAPIQQMVAGQSGLFTQYNIQKKPLSVQEFRRLANSDQYCTPRYLNYEDLERKYWKNLTFVSPIYGADVSGSLYDEDVEEWNIGHLKSILDVIEEDCGVSIQGVNTPYLYFGMWKTTFSWHTEDMDLYSINYLHFGEPKSWYAIPPEHGKRLERLATGFFPNSFKGCEAFLRHKMTLISPSVLKKYGIPFDKTTQEAGEFMITFPYGYHAGFNHGFNCAESTNFASLRWIDYGKVATQCSCSKDMVKISMEPFVKRFQPDRYPNWMLGKDLTLLDHTAATPRTTPELQSWLQRRQKNKPANKSSTHSRTRSKRLRTTEEPPGLSSTSSRRRGGGPPGPKVRRSQQHTTCTTGDKEEEEEEEEDDQNSLHLPDPCRQMCVVKVNRVESEGLGLCKSEQLQTSQSTPPHLSGSPCEKAPSVSTPAHIKPKGPSVAEVKPLMANRANCESVAALSNSLEPQDLSSPQDHSREFTPQSRSPAASCSLTAGDPTVSFHPLHSSAPSNSEGASRPLTSTDKEGASVEGDHALKAEDSRDPAEPAVIAASVHRTTEALSNGVAEGSGDTARHATRCSPGERRPGAATAAAAASEENLFPPLLTPELPGEGPENGPIPPVLTQEMPSLTHADAGLSEVPASPSRPPRQGAPVLQRQTPADSLASSRGAGPGEVDAAGNVTMADESLSHSPSESDIQRERLVSHGRDPATSAAVANTVDLRTGATFHSKTEMQTVAPPLAAGEAHTTLQLSTPGNNAATASRPVASGRPAPGRPAPGDSKHTAPRDKAPNLLGADSFLPSVSSHDPRILAPPPHPRNEAQSSLQLRHQMDDALFEPSIYSSSGYASPGPYEEPKPFSSSIWKNLTSPSPAVLIQSLHADFTHEHLPYTMWTVPQYKEVTDPDGPRPSGDAANQDEGGAALTWAQLEPTSLLSAGTTEPPELAAEYEPCGGEADAMGAQPLCRELGTARAEGSLDPGTSGASEQVSFMVGEVGDEREDEEQSSARGDSSSESSQSSEEEEEEEENVEEDEGDSTSDYEPCEAGLEPGECPALSVKRTSKSWRHPLRKPTARAVPTAVKQQTTSDDEPPDASLTDGGEQEMEQWAKPLLFLWQSRKSCFTAEREYNANAATMQPHCAVCTLFMSYYQAEDKAEDARPFPASAGPADPLQGSSPAVQSPPVRPPLSGLRRTKPLVPEICFSYREQNGPPTPTNPRLQEDGSSPLLSCQGCCLQVHASCYGVTADDVREEWSCDRCTEECFTAECCLCNLRGGALKRTTDDRWAHVMCAIALPEARFSDEAKRSPIDTSMIPMQRYRLKCTYCHKRCSGKRQAGACIQCSYGRCPTSFHVTCAHAAGVTMEPDDWPYVVSITCHRHQSRSSAAKQRASEAAISLGQTVISKHKNLRYYSSKVTQVTSQVFYEVMFDDGSFSNDTYPEDIVASCFSSGERRVPNADLSSAAVPPQSRDCVTLGPPEVGEAVQVKWPDGLYYGAKYLGSNTTHMYQGSAGRILSTALVYFADVVEKERNSVEFEDGSQVLAKREDVYTLDEDLPKKVKGRLSEASSMRFQDTFFTTQVERKRQRTPNSRFQKDYVALSAKSTWEPRSPRGK</sequence>
<evidence type="ECO:0000256" key="15">
    <source>
        <dbReference type="ARBA" id="ARBA00023242"/>
    </source>
</evidence>
<feature type="compositionally biased region" description="Polar residues" evidence="17">
    <location>
        <begin position="465"/>
        <end position="475"/>
    </location>
</feature>
<evidence type="ECO:0000256" key="13">
    <source>
        <dbReference type="ARBA" id="ARBA00023015"/>
    </source>
</evidence>
<evidence type="ECO:0000256" key="9">
    <source>
        <dbReference type="ARBA" id="ARBA00022853"/>
    </source>
</evidence>
<evidence type="ECO:0000256" key="1">
    <source>
        <dbReference type="ARBA" id="ARBA00001954"/>
    </source>
</evidence>
<dbReference type="InterPro" id="IPR034732">
    <property type="entry name" value="EPHD"/>
</dbReference>
<accession>A0AA47MAD7</accession>
<feature type="region of interest" description="Disordered" evidence="17">
    <location>
        <begin position="1029"/>
        <end position="1157"/>
    </location>
</feature>
<evidence type="ECO:0000256" key="16">
    <source>
        <dbReference type="ARBA" id="ARBA00049349"/>
    </source>
</evidence>
<feature type="region of interest" description="Disordered" evidence="17">
    <location>
        <begin position="465"/>
        <end position="499"/>
    </location>
</feature>
<dbReference type="Gene3D" id="2.60.120.650">
    <property type="entry name" value="Cupin"/>
    <property type="match status" value="1"/>
</dbReference>
<keyword evidence="15" id="KW-0539">Nucleus</keyword>
<protein>
    <recommendedName>
        <fullName evidence="4">[histone H3]-trimethyl-L-lysine(9) demethylase</fullName>
        <ecNumber evidence="4">1.14.11.66</ecNumber>
    </recommendedName>
</protein>
<dbReference type="SMART" id="SM00558">
    <property type="entry name" value="JmjC"/>
    <property type="match status" value="1"/>
</dbReference>
<comment type="similarity">
    <text evidence="3">Belongs to the JHDM3 histone demethylase family.</text>
</comment>
<evidence type="ECO:0000256" key="14">
    <source>
        <dbReference type="ARBA" id="ARBA00023163"/>
    </source>
</evidence>
<dbReference type="Gene3D" id="3.10.330.70">
    <property type="match status" value="1"/>
</dbReference>
<dbReference type="InterPro" id="IPR013083">
    <property type="entry name" value="Znf_RING/FYVE/PHD"/>
</dbReference>
<evidence type="ECO:0000256" key="3">
    <source>
        <dbReference type="ARBA" id="ARBA00009711"/>
    </source>
</evidence>
<evidence type="ECO:0000313" key="22">
    <source>
        <dbReference type="Proteomes" id="UP001174136"/>
    </source>
</evidence>
<comment type="caution">
    <text evidence="21">The sequence shown here is derived from an EMBL/GenBank/DDBJ whole genome shotgun (WGS) entry which is preliminary data.</text>
</comment>
<comment type="subcellular location">
    <subcellularLocation>
        <location evidence="2">Nucleus</location>
    </subcellularLocation>
</comment>
<keyword evidence="7" id="KW-0863">Zinc-finger</keyword>
<feature type="compositionally biased region" description="Polar residues" evidence="17">
    <location>
        <begin position="522"/>
        <end position="552"/>
    </location>
</feature>
<evidence type="ECO:0000256" key="7">
    <source>
        <dbReference type="ARBA" id="ARBA00022771"/>
    </source>
</evidence>
<feature type="compositionally biased region" description="Polar residues" evidence="17">
    <location>
        <begin position="809"/>
        <end position="819"/>
    </location>
</feature>
<keyword evidence="12" id="KW-0408">Iron</keyword>
<feature type="compositionally biased region" description="Basic residues" evidence="17">
    <location>
        <begin position="362"/>
        <end position="383"/>
    </location>
</feature>
<feature type="compositionally biased region" description="Low complexity" evidence="17">
    <location>
        <begin position="647"/>
        <end position="675"/>
    </location>
</feature>
<dbReference type="Pfam" id="PF13832">
    <property type="entry name" value="zf-HC5HC2H_2"/>
    <property type="match status" value="1"/>
</dbReference>
<reference evidence="21" key="1">
    <citation type="journal article" date="2023" name="Front. Mar. Sci.">
        <title>A new Merluccius polli reference genome to investigate the effects of global change in West African waters.</title>
        <authorList>
            <person name="Mateo J.L."/>
            <person name="Blanco-Fernandez C."/>
            <person name="Garcia-Vazquez E."/>
            <person name="Machado-Schiaffino G."/>
        </authorList>
    </citation>
    <scope>NUCLEOTIDE SEQUENCE</scope>
    <source>
        <strain evidence="21">C29</strain>
        <tissue evidence="21">Fin</tissue>
    </source>
</reference>
<evidence type="ECO:0000256" key="2">
    <source>
        <dbReference type="ARBA" id="ARBA00004123"/>
    </source>
</evidence>
<comment type="cofactor">
    <cofactor evidence="1">
        <name>Fe(2+)</name>
        <dbReference type="ChEBI" id="CHEBI:29033"/>
    </cofactor>
</comment>
<organism evidence="21 22">
    <name type="scientific">Merluccius polli</name>
    <name type="common">Benguela hake</name>
    <name type="synonym">Merluccius cadenati</name>
    <dbReference type="NCBI Taxonomy" id="89951"/>
    <lineage>
        <taxon>Eukaryota</taxon>
        <taxon>Metazoa</taxon>
        <taxon>Chordata</taxon>
        <taxon>Craniata</taxon>
        <taxon>Vertebrata</taxon>
        <taxon>Euteleostomi</taxon>
        <taxon>Actinopterygii</taxon>
        <taxon>Neopterygii</taxon>
        <taxon>Teleostei</taxon>
        <taxon>Neoteleostei</taxon>
        <taxon>Acanthomorphata</taxon>
        <taxon>Zeiogadaria</taxon>
        <taxon>Gadariae</taxon>
        <taxon>Gadiformes</taxon>
        <taxon>Gadoidei</taxon>
        <taxon>Merlucciidae</taxon>
        <taxon>Merluccius</taxon>
    </lineage>
</organism>
<evidence type="ECO:0000256" key="4">
    <source>
        <dbReference type="ARBA" id="ARBA00012900"/>
    </source>
</evidence>
<dbReference type="GO" id="GO:0008270">
    <property type="term" value="F:zinc ion binding"/>
    <property type="evidence" value="ECO:0007669"/>
    <property type="project" value="UniProtKB-KW"/>
</dbReference>
<keyword evidence="9" id="KW-0156">Chromatin regulator</keyword>
<feature type="compositionally biased region" description="Polar residues" evidence="17">
    <location>
        <begin position="349"/>
        <end position="361"/>
    </location>
</feature>
<keyword evidence="8" id="KW-0862">Zinc</keyword>
<dbReference type="Pfam" id="PF18104">
    <property type="entry name" value="Tudor_2"/>
    <property type="match status" value="2"/>
</dbReference>
<dbReference type="PANTHER" id="PTHR10694:SF104">
    <property type="entry name" value="LYSINE-SPECIFIC DEMETHYLASE 4C"/>
    <property type="match status" value="1"/>
</dbReference>
<feature type="domain" description="JmjC" evidence="19">
    <location>
        <begin position="144"/>
        <end position="310"/>
    </location>
</feature>
<feature type="region of interest" description="Disordered" evidence="17">
    <location>
        <begin position="522"/>
        <end position="737"/>
    </location>
</feature>
<dbReference type="Pfam" id="PF13831">
    <property type="entry name" value="PHD_2"/>
    <property type="match status" value="1"/>
</dbReference>
<evidence type="ECO:0000256" key="6">
    <source>
        <dbReference type="ARBA" id="ARBA00022737"/>
    </source>
</evidence>
<feature type="compositionally biased region" description="Polar residues" evidence="17">
    <location>
        <begin position="567"/>
        <end position="581"/>
    </location>
</feature>
<dbReference type="GO" id="GO:0140684">
    <property type="term" value="F:histone H3K9me2/H3K9me3 demethylase activity"/>
    <property type="evidence" value="ECO:0007669"/>
    <property type="project" value="UniProtKB-EC"/>
</dbReference>
<dbReference type="SMART" id="SM00249">
    <property type="entry name" value="PHD"/>
    <property type="match status" value="2"/>
</dbReference>
<feature type="compositionally biased region" description="Acidic residues" evidence="17">
    <location>
        <begin position="1051"/>
        <end position="1060"/>
    </location>
</feature>
<dbReference type="Gene3D" id="3.30.40.10">
    <property type="entry name" value="Zinc/RING finger domain, C3HC4 (zinc finger)"/>
    <property type="match status" value="1"/>
</dbReference>
<gene>
    <name evidence="21" type="primary">KDM4C</name>
    <name evidence="21" type="ORF">N1851_027356</name>
</gene>
<feature type="compositionally biased region" description="Basic and acidic residues" evidence="17">
    <location>
        <begin position="838"/>
        <end position="848"/>
    </location>
</feature>
<feature type="compositionally biased region" description="Polar residues" evidence="17">
    <location>
        <begin position="715"/>
        <end position="725"/>
    </location>
</feature>
<dbReference type="InterPro" id="IPR040477">
    <property type="entry name" value="KDM4-like_Tudor"/>
</dbReference>
<feature type="compositionally biased region" description="Basic residues" evidence="17">
    <location>
        <begin position="1115"/>
        <end position="1128"/>
    </location>
</feature>
<feature type="compositionally biased region" description="Low complexity" evidence="17">
    <location>
        <begin position="1062"/>
        <end position="1074"/>
    </location>
</feature>
<keyword evidence="5" id="KW-0479">Metal-binding</keyword>
<dbReference type="FunFam" id="3.30.40.10:FF:000029">
    <property type="entry name" value="lysine-specific demethylase 4C isoform X1"/>
    <property type="match status" value="1"/>
</dbReference>
<feature type="compositionally biased region" description="Acidic residues" evidence="17">
    <location>
        <begin position="1075"/>
        <end position="1098"/>
    </location>
</feature>
<dbReference type="PROSITE" id="PS51805">
    <property type="entry name" value="EPHD"/>
    <property type="match status" value="1"/>
</dbReference>
<evidence type="ECO:0000256" key="11">
    <source>
        <dbReference type="ARBA" id="ARBA00023002"/>
    </source>
</evidence>
<dbReference type="InterPro" id="IPR002999">
    <property type="entry name" value="Tudor"/>
</dbReference>
<keyword evidence="22" id="KW-1185">Reference proteome</keyword>
<dbReference type="InterPro" id="IPR019787">
    <property type="entry name" value="Znf_PHD-finger"/>
</dbReference>
<dbReference type="GO" id="GO:0051864">
    <property type="term" value="F:histone H3K36 demethylase activity"/>
    <property type="evidence" value="ECO:0007669"/>
    <property type="project" value="TreeGrafter"/>
</dbReference>
<dbReference type="GO" id="GO:0010468">
    <property type="term" value="P:regulation of gene expression"/>
    <property type="evidence" value="ECO:0007669"/>
    <property type="project" value="TreeGrafter"/>
</dbReference>
<dbReference type="FunFam" id="2.60.120.650:FF:000003">
    <property type="entry name" value="Lysine-specific demethylase 4D"/>
    <property type="match status" value="1"/>
</dbReference>
<evidence type="ECO:0000256" key="12">
    <source>
        <dbReference type="ARBA" id="ARBA00023004"/>
    </source>
</evidence>
<feature type="domain" description="PHD-type" evidence="20">
    <location>
        <begin position="1318"/>
        <end position="1433"/>
    </location>
</feature>
<dbReference type="PANTHER" id="PTHR10694">
    <property type="entry name" value="LYSINE-SPECIFIC DEMETHYLASE"/>
    <property type="match status" value="1"/>
</dbReference>
<feature type="compositionally biased region" description="Basic and acidic residues" evidence="17">
    <location>
        <begin position="582"/>
        <end position="604"/>
    </location>
</feature>
<proteinExistence type="inferred from homology"/>
<evidence type="ECO:0000256" key="8">
    <source>
        <dbReference type="ARBA" id="ARBA00022833"/>
    </source>
</evidence>
<feature type="region of interest" description="Disordered" evidence="17">
    <location>
        <begin position="809"/>
        <end position="883"/>
    </location>
</feature>
<dbReference type="EC" id="1.14.11.66" evidence="4"/>
<keyword evidence="10" id="KW-0007">Acetylation</keyword>
<dbReference type="Pfam" id="PF02375">
    <property type="entry name" value="JmjN"/>
    <property type="match status" value="1"/>
</dbReference>
<feature type="region of interest" description="Disordered" evidence="17">
    <location>
        <begin position="348"/>
        <end position="440"/>
    </location>
</feature>